<dbReference type="InterPro" id="IPR011011">
    <property type="entry name" value="Znf_FYVE_PHD"/>
</dbReference>
<keyword evidence="2 4" id="KW-0863">Zinc-finger</keyword>
<dbReference type="Gene3D" id="3.30.40.10">
    <property type="entry name" value="Zinc/RING finger domain, C3HC4 (zinc finger)"/>
    <property type="match status" value="1"/>
</dbReference>
<evidence type="ECO:0000256" key="2">
    <source>
        <dbReference type="ARBA" id="ARBA00022771"/>
    </source>
</evidence>
<dbReference type="Gene3D" id="3.30.530.20">
    <property type="match status" value="1"/>
</dbReference>
<evidence type="ECO:0000259" key="7">
    <source>
        <dbReference type="PROSITE" id="PS50848"/>
    </source>
</evidence>
<comment type="caution">
    <text evidence="8">The sequence shown here is derived from an EMBL/GenBank/DDBJ whole genome shotgun (WGS) entry which is preliminary data.</text>
</comment>
<evidence type="ECO:0008006" key="10">
    <source>
        <dbReference type="Google" id="ProtNLM"/>
    </source>
</evidence>
<dbReference type="InterPro" id="IPR017455">
    <property type="entry name" value="Znf_FYVE-rel"/>
</dbReference>
<sequence>MDTVTPSQDSLLVPSLSRNITNDPRRPLLWMPSTCSTARGNRGESPELFLTVHFGITRCDVFVALCASNWCLCSTRRKSDQVVSFNEPTKKYRPEPFDVCMTTFPLPRNFFRCPPLSPREVAHFTTEGEQDCVRAIRYANIVDGPIKWTLDSSFENTQIYVGKDPQAGPQVSVWCGVTEVQSTIEEVARRFKTETTDDYLEFCQTFAKDIADASNLYTVVRSTPANPLRAIMIKWFVLGSPMPFVVKSRDYCFLDSCHEFSIDGRRGWVQSFKSIMMPCCPDLQASLGVVRADIFAGSVFMESTRPGYIRVVRTWHSDAKGMVPRFLVSRSIKLRCVAMRDFKSNLQESSVRNAMPPLLPPSDLVSHDSRARCFLCNKGFGPFSTKKNCRVCGEVMCRYCIRWLRVKGEKLNLCVMCFMVPAKMDQVPRVNDSESEYIPSLDDSILYGSFGGESEEFDSFYPSSQIQHTITLPIGKLPGPSSVDGSLTVPSVDDSAFYRHGATEDPYFFIPEDDFYHDDGHLNYDMANHDVSTYDIINHDTIDYNNGNTIPVHNMVHPVPIPHNIPMLTPVQHNVVKMKMNATTDVNYRNDMNVLPSTIHVSKPMTEPPSQVRNDLIPLDGPWDLSKPMRR</sequence>
<evidence type="ECO:0000313" key="8">
    <source>
        <dbReference type="EMBL" id="KAF0726000.1"/>
    </source>
</evidence>
<keyword evidence="9" id="KW-1185">Reference proteome</keyword>
<dbReference type="GO" id="GO:0008270">
    <property type="term" value="F:zinc ion binding"/>
    <property type="evidence" value="ECO:0007669"/>
    <property type="project" value="UniProtKB-KW"/>
</dbReference>
<dbReference type="CDD" id="cd00065">
    <property type="entry name" value="FYVE_like_SF"/>
    <property type="match status" value="1"/>
</dbReference>
<dbReference type="PANTHER" id="PTHR13510:SF44">
    <property type="entry name" value="RABENOSYN-5"/>
    <property type="match status" value="1"/>
</dbReference>
<dbReference type="Proteomes" id="UP000481153">
    <property type="component" value="Unassembled WGS sequence"/>
</dbReference>
<evidence type="ECO:0000256" key="3">
    <source>
        <dbReference type="ARBA" id="ARBA00022833"/>
    </source>
</evidence>
<dbReference type="EMBL" id="VJMJ01000229">
    <property type="protein sequence ID" value="KAF0726000.1"/>
    <property type="molecule type" value="Genomic_DNA"/>
</dbReference>
<dbReference type="InterPro" id="IPR002913">
    <property type="entry name" value="START_lipid-bd_dom"/>
</dbReference>
<dbReference type="PANTHER" id="PTHR13510">
    <property type="entry name" value="FYVE-FINGER-CONTAINING RAB5 EFFECTOR PROTEIN RABENOSYN-5-RELATED"/>
    <property type="match status" value="1"/>
</dbReference>
<proteinExistence type="predicted"/>
<dbReference type="PROSITE" id="PS50848">
    <property type="entry name" value="START"/>
    <property type="match status" value="1"/>
</dbReference>
<keyword evidence="3" id="KW-0862">Zinc</keyword>
<evidence type="ECO:0000256" key="5">
    <source>
        <dbReference type="SAM" id="MobiDB-lite"/>
    </source>
</evidence>
<keyword evidence="1" id="KW-0479">Metal-binding</keyword>
<feature type="region of interest" description="Disordered" evidence="5">
    <location>
        <begin position="601"/>
        <end position="631"/>
    </location>
</feature>
<dbReference type="SUPFAM" id="SSF55961">
    <property type="entry name" value="Bet v1-like"/>
    <property type="match status" value="1"/>
</dbReference>
<evidence type="ECO:0000313" key="9">
    <source>
        <dbReference type="Proteomes" id="UP000481153"/>
    </source>
</evidence>
<protein>
    <recommendedName>
        <fullName evidence="10">FYVE-type domain-containing protein</fullName>
    </recommendedName>
</protein>
<dbReference type="GO" id="GO:0008289">
    <property type="term" value="F:lipid binding"/>
    <property type="evidence" value="ECO:0007669"/>
    <property type="project" value="InterPro"/>
</dbReference>
<dbReference type="SUPFAM" id="SSF57903">
    <property type="entry name" value="FYVE/PHD zinc finger"/>
    <property type="match status" value="1"/>
</dbReference>
<evidence type="ECO:0000259" key="6">
    <source>
        <dbReference type="PROSITE" id="PS50178"/>
    </source>
</evidence>
<dbReference type="Pfam" id="PF01852">
    <property type="entry name" value="START"/>
    <property type="match status" value="1"/>
</dbReference>
<feature type="domain" description="FYVE-type" evidence="6">
    <location>
        <begin position="367"/>
        <end position="418"/>
    </location>
</feature>
<evidence type="ECO:0000256" key="1">
    <source>
        <dbReference type="ARBA" id="ARBA00022723"/>
    </source>
</evidence>
<dbReference type="VEuPathDB" id="FungiDB:AeMF1_009526"/>
<dbReference type="InterPro" id="IPR013083">
    <property type="entry name" value="Znf_RING/FYVE/PHD"/>
</dbReference>
<gene>
    <name evidence="8" type="ORF">Ae201684_015665</name>
</gene>
<dbReference type="AlphaFoldDB" id="A0A6G0WF78"/>
<reference evidence="8 9" key="1">
    <citation type="submission" date="2019-07" db="EMBL/GenBank/DDBJ databases">
        <title>Genomics analysis of Aphanomyces spp. identifies a new class of oomycete effector associated with host adaptation.</title>
        <authorList>
            <person name="Gaulin E."/>
        </authorList>
    </citation>
    <scope>NUCLEOTIDE SEQUENCE [LARGE SCALE GENOMIC DNA]</scope>
    <source>
        <strain evidence="8 9">ATCC 201684</strain>
    </source>
</reference>
<dbReference type="InterPro" id="IPR023393">
    <property type="entry name" value="START-like_dom_sf"/>
</dbReference>
<feature type="domain" description="START" evidence="7">
    <location>
        <begin position="242"/>
        <end position="332"/>
    </location>
</feature>
<organism evidence="8 9">
    <name type="scientific">Aphanomyces euteiches</name>
    <dbReference type="NCBI Taxonomy" id="100861"/>
    <lineage>
        <taxon>Eukaryota</taxon>
        <taxon>Sar</taxon>
        <taxon>Stramenopiles</taxon>
        <taxon>Oomycota</taxon>
        <taxon>Saprolegniomycetes</taxon>
        <taxon>Saprolegniales</taxon>
        <taxon>Verrucalvaceae</taxon>
        <taxon>Aphanomyces</taxon>
    </lineage>
</organism>
<name>A0A6G0WF78_9STRA</name>
<dbReference type="InterPro" id="IPR052727">
    <property type="entry name" value="Rab4/Rab5_effector"/>
</dbReference>
<evidence type="ECO:0000256" key="4">
    <source>
        <dbReference type="PROSITE-ProRule" id="PRU00091"/>
    </source>
</evidence>
<dbReference type="PROSITE" id="PS50178">
    <property type="entry name" value="ZF_FYVE"/>
    <property type="match status" value="1"/>
</dbReference>
<accession>A0A6G0WF78</accession>